<dbReference type="GeneID" id="7448324"/>
<dbReference type="Proteomes" id="UP000001449">
    <property type="component" value="Chromosome 11"/>
</dbReference>
<dbReference type="Gene3D" id="3.40.50.300">
    <property type="entry name" value="P-loop containing nucleotide triphosphate hydrolases"/>
    <property type="match status" value="1"/>
</dbReference>
<dbReference type="GO" id="GO:0005524">
    <property type="term" value="F:ATP binding"/>
    <property type="evidence" value="ECO:0007669"/>
    <property type="project" value="UniProtKB-KW"/>
</dbReference>
<organism evidence="4 5">
    <name type="scientific">Thalassiosira pseudonana</name>
    <name type="common">Marine diatom</name>
    <name type="synonym">Cyclotella nana</name>
    <dbReference type="NCBI Taxonomy" id="35128"/>
    <lineage>
        <taxon>Eukaryota</taxon>
        <taxon>Sar</taxon>
        <taxon>Stramenopiles</taxon>
        <taxon>Ochrophyta</taxon>
        <taxon>Bacillariophyta</taxon>
        <taxon>Coscinodiscophyceae</taxon>
        <taxon>Thalassiosirophycidae</taxon>
        <taxon>Thalassiosirales</taxon>
        <taxon>Thalassiosiraceae</taxon>
        <taxon>Thalassiosira</taxon>
    </lineage>
</organism>
<dbReference type="InterPro" id="IPR027417">
    <property type="entry name" value="P-loop_NTPase"/>
</dbReference>
<dbReference type="HOGENOM" id="CLU_1745447_0_0_1"/>
<dbReference type="PaxDb" id="35128-Thaps17687"/>
<gene>
    <name evidence="4" type="ORF">THAPSDRAFT_17687</name>
</gene>
<evidence type="ECO:0000313" key="4">
    <source>
        <dbReference type="EMBL" id="EED87129.1"/>
    </source>
</evidence>
<feature type="domain" description="AAA+ ATPase" evidence="3">
    <location>
        <begin position="1"/>
        <end position="133"/>
    </location>
</feature>
<feature type="non-terminal residue" evidence="4">
    <location>
        <position position="1"/>
    </location>
</feature>
<keyword evidence="2" id="KW-0067">ATP-binding</keyword>
<protein>
    <recommendedName>
        <fullName evidence="3">AAA+ ATPase domain-containing protein</fullName>
    </recommendedName>
</protein>
<dbReference type="InParanoid" id="B8LBZ1"/>
<dbReference type="PANTHER" id="PTHR23077:SF171">
    <property type="entry name" value="NUCLEAR VALOSIN-CONTAINING PROTEIN-LIKE"/>
    <property type="match status" value="1"/>
</dbReference>
<sequence length="150" mass="16732">ILFGPPGTAKSTVCEALAERMGWDFVVIDTASFLADGLTNVASRIRYIFARLQALNDCVILFDEIEEFCLDRETPSLGMESRMLTTAMLTAINDLRRSKKSIFFLATNRLRAFDSAIIRPGRFDLQLFVGTPNLDARVVQLRSQLASVPV</sequence>
<reference evidence="4 5" key="2">
    <citation type="journal article" date="2008" name="Nature">
        <title>The Phaeodactylum genome reveals the evolutionary history of diatom genomes.</title>
        <authorList>
            <person name="Bowler C."/>
            <person name="Allen A.E."/>
            <person name="Badger J.H."/>
            <person name="Grimwood J."/>
            <person name="Jabbari K."/>
            <person name="Kuo A."/>
            <person name="Maheswari U."/>
            <person name="Martens C."/>
            <person name="Maumus F."/>
            <person name="Otillar R.P."/>
            <person name="Rayko E."/>
            <person name="Salamov A."/>
            <person name="Vandepoele K."/>
            <person name="Beszteri B."/>
            <person name="Gruber A."/>
            <person name="Heijde M."/>
            <person name="Katinka M."/>
            <person name="Mock T."/>
            <person name="Valentin K."/>
            <person name="Verret F."/>
            <person name="Berges J.A."/>
            <person name="Brownlee C."/>
            <person name="Cadoret J.P."/>
            <person name="Chiovitti A."/>
            <person name="Choi C.J."/>
            <person name="Coesel S."/>
            <person name="De Martino A."/>
            <person name="Detter J.C."/>
            <person name="Durkin C."/>
            <person name="Falciatore A."/>
            <person name="Fournet J."/>
            <person name="Haruta M."/>
            <person name="Huysman M.J."/>
            <person name="Jenkins B.D."/>
            <person name="Jiroutova K."/>
            <person name="Jorgensen R.E."/>
            <person name="Joubert Y."/>
            <person name="Kaplan A."/>
            <person name="Kroger N."/>
            <person name="Kroth P.G."/>
            <person name="La Roche J."/>
            <person name="Lindquist E."/>
            <person name="Lommer M."/>
            <person name="Martin-Jezequel V."/>
            <person name="Lopez P.J."/>
            <person name="Lucas S."/>
            <person name="Mangogna M."/>
            <person name="McGinnis K."/>
            <person name="Medlin L.K."/>
            <person name="Montsant A."/>
            <person name="Oudot-Le Secq M.P."/>
            <person name="Napoli C."/>
            <person name="Obornik M."/>
            <person name="Parker M.S."/>
            <person name="Petit J.L."/>
            <person name="Porcel B.M."/>
            <person name="Poulsen N."/>
            <person name="Robison M."/>
            <person name="Rychlewski L."/>
            <person name="Rynearson T.A."/>
            <person name="Schmutz J."/>
            <person name="Shapiro H."/>
            <person name="Siaut M."/>
            <person name="Stanley M."/>
            <person name="Sussman M.R."/>
            <person name="Taylor A.R."/>
            <person name="Vardi A."/>
            <person name="von Dassow P."/>
            <person name="Vyverman W."/>
            <person name="Willis A."/>
            <person name="Wyrwicz L.S."/>
            <person name="Rokhsar D.S."/>
            <person name="Weissenbach J."/>
            <person name="Armbrust E.V."/>
            <person name="Green B.R."/>
            <person name="Van de Peer Y."/>
            <person name="Grigoriev I.V."/>
        </authorList>
    </citation>
    <scope>NUCLEOTIDE SEQUENCE [LARGE SCALE GENOMIC DNA]</scope>
    <source>
        <strain evidence="4 5">CCMP1335</strain>
    </source>
</reference>
<dbReference type="InterPro" id="IPR003593">
    <property type="entry name" value="AAA+_ATPase"/>
</dbReference>
<dbReference type="InterPro" id="IPR003959">
    <property type="entry name" value="ATPase_AAA_core"/>
</dbReference>
<name>B8LBZ1_THAPS</name>
<dbReference type="GO" id="GO:0016887">
    <property type="term" value="F:ATP hydrolysis activity"/>
    <property type="evidence" value="ECO:0007669"/>
    <property type="project" value="InterPro"/>
</dbReference>
<feature type="non-terminal residue" evidence="4">
    <location>
        <position position="150"/>
    </location>
</feature>
<evidence type="ECO:0000256" key="1">
    <source>
        <dbReference type="ARBA" id="ARBA00022741"/>
    </source>
</evidence>
<dbReference type="InterPro" id="IPR050168">
    <property type="entry name" value="AAA_ATPase_domain"/>
</dbReference>
<evidence type="ECO:0000259" key="3">
    <source>
        <dbReference type="SMART" id="SM00382"/>
    </source>
</evidence>
<dbReference type="STRING" id="35128.B8LBZ1"/>
<evidence type="ECO:0000313" key="5">
    <source>
        <dbReference type="Proteomes" id="UP000001449"/>
    </source>
</evidence>
<dbReference type="SMART" id="SM00382">
    <property type="entry name" value="AAA"/>
    <property type="match status" value="1"/>
</dbReference>
<reference evidence="4 5" key="1">
    <citation type="journal article" date="2004" name="Science">
        <title>The genome of the diatom Thalassiosira pseudonana: ecology, evolution, and metabolism.</title>
        <authorList>
            <person name="Armbrust E.V."/>
            <person name="Berges J.A."/>
            <person name="Bowler C."/>
            <person name="Green B.R."/>
            <person name="Martinez D."/>
            <person name="Putnam N.H."/>
            <person name="Zhou S."/>
            <person name="Allen A.E."/>
            <person name="Apt K.E."/>
            <person name="Bechner M."/>
            <person name="Brzezinski M.A."/>
            <person name="Chaal B.K."/>
            <person name="Chiovitti A."/>
            <person name="Davis A.K."/>
            <person name="Demarest M.S."/>
            <person name="Detter J.C."/>
            <person name="Glavina T."/>
            <person name="Goodstein D."/>
            <person name="Hadi M.Z."/>
            <person name="Hellsten U."/>
            <person name="Hildebrand M."/>
            <person name="Jenkins B.D."/>
            <person name="Jurka J."/>
            <person name="Kapitonov V.V."/>
            <person name="Kroger N."/>
            <person name="Lau W.W."/>
            <person name="Lane T.W."/>
            <person name="Larimer F.W."/>
            <person name="Lippmeier J.C."/>
            <person name="Lucas S."/>
            <person name="Medina M."/>
            <person name="Montsant A."/>
            <person name="Obornik M."/>
            <person name="Parker M.S."/>
            <person name="Palenik B."/>
            <person name="Pazour G.J."/>
            <person name="Richardson P.M."/>
            <person name="Rynearson T.A."/>
            <person name="Saito M.A."/>
            <person name="Schwartz D.C."/>
            <person name="Thamatrakoln K."/>
            <person name="Valentin K."/>
            <person name="Vardi A."/>
            <person name="Wilkerson F.P."/>
            <person name="Rokhsar D.S."/>
        </authorList>
    </citation>
    <scope>NUCLEOTIDE SEQUENCE [LARGE SCALE GENOMIC DNA]</scope>
    <source>
        <strain evidence="4 5">CCMP1335</strain>
    </source>
</reference>
<dbReference type="eggNOG" id="KOG0730">
    <property type="taxonomic scope" value="Eukaryota"/>
</dbReference>
<dbReference type="PANTHER" id="PTHR23077">
    <property type="entry name" value="AAA-FAMILY ATPASE"/>
    <property type="match status" value="1"/>
</dbReference>
<dbReference type="Pfam" id="PF00004">
    <property type="entry name" value="AAA"/>
    <property type="match status" value="1"/>
</dbReference>
<evidence type="ECO:0000256" key="2">
    <source>
        <dbReference type="ARBA" id="ARBA00022840"/>
    </source>
</evidence>
<dbReference type="KEGG" id="tps:THAPSDRAFT_17687"/>
<dbReference type="CDD" id="cd19481">
    <property type="entry name" value="RecA-like_protease"/>
    <property type="match status" value="1"/>
</dbReference>
<accession>B8LBZ1</accession>
<dbReference type="RefSeq" id="XP_002296433.1">
    <property type="nucleotide sequence ID" value="XM_002296397.1"/>
</dbReference>
<dbReference type="EMBL" id="DS999415">
    <property type="protein sequence ID" value="EED87129.1"/>
    <property type="molecule type" value="Genomic_DNA"/>
</dbReference>
<dbReference type="SUPFAM" id="SSF52540">
    <property type="entry name" value="P-loop containing nucleoside triphosphate hydrolases"/>
    <property type="match status" value="1"/>
</dbReference>
<proteinExistence type="predicted"/>
<keyword evidence="1" id="KW-0547">Nucleotide-binding</keyword>
<keyword evidence="5" id="KW-1185">Reference proteome</keyword>
<dbReference type="AlphaFoldDB" id="B8LBZ1"/>